<evidence type="ECO:0000256" key="1">
    <source>
        <dbReference type="ARBA" id="ARBA00010718"/>
    </source>
</evidence>
<reference evidence="6 7" key="1">
    <citation type="journal article" date="2021" name="J. Hered.">
        <title>A chromosome-level genome assembly of the parasitoid wasp, Cotesia glomerata (Hymenoptera: Braconidae).</title>
        <authorList>
            <person name="Pinto B.J."/>
            <person name="Weis J.J."/>
            <person name="Gamble T."/>
            <person name="Ode P.J."/>
            <person name="Paul R."/>
            <person name="Zaspel J.M."/>
        </authorList>
    </citation>
    <scope>NUCLEOTIDE SEQUENCE [LARGE SCALE GENOMIC DNA]</scope>
    <source>
        <strain evidence="6">CgM1</strain>
    </source>
</reference>
<dbReference type="Gene3D" id="3.10.200.10">
    <property type="entry name" value="Alpha carbonic anhydrase"/>
    <property type="match status" value="1"/>
</dbReference>
<dbReference type="PROSITE" id="PS51144">
    <property type="entry name" value="ALPHA_CA_2"/>
    <property type="match status" value="1"/>
</dbReference>
<dbReference type="Pfam" id="PF00194">
    <property type="entry name" value="Carb_anhydrase"/>
    <property type="match status" value="1"/>
</dbReference>
<comment type="similarity">
    <text evidence="1 4">Belongs to the alpha-carbonic anhydrase family.</text>
</comment>
<comment type="catalytic activity">
    <reaction evidence="4">
        <text>hydrogencarbonate + H(+) = CO2 + H2O</text>
        <dbReference type="Rhea" id="RHEA:10748"/>
        <dbReference type="ChEBI" id="CHEBI:15377"/>
        <dbReference type="ChEBI" id="CHEBI:15378"/>
        <dbReference type="ChEBI" id="CHEBI:16526"/>
        <dbReference type="ChEBI" id="CHEBI:17544"/>
        <dbReference type="EC" id="4.2.1.1"/>
    </reaction>
</comment>
<dbReference type="InterPro" id="IPR018338">
    <property type="entry name" value="Carbonic_anhydrase_a-class_CS"/>
</dbReference>
<evidence type="ECO:0000259" key="5">
    <source>
        <dbReference type="PROSITE" id="PS51144"/>
    </source>
</evidence>
<dbReference type="InterPro" id="IPR001148">
    <property type="entry name" value="CA_dom"/>
</dbReference>
<dbReference type="AlphaFoldDB" id="A0AAV7IYR2"/>
<dbReference type="Proteomes" id="UP000826195">
    <property type="component" value="Unassembled WGS sequence"/>
</dbReference>
<organism evidence="6 7">
    <name type="scientific">Cotesia glomerata</name>
    <name type="common">Lepidopteran parasitic wasp</name>
    <name type="synonym">Apanteles glomeratus</name>
    <dbReference type="NCBI Taxonomy" id="32391"/>
    <lineage>
        <taxon>Eukaryota</taxon>
        <taxon>Metazoa</taxon>
        <taxon>Ecdysozoa</taxon>
        <taxon>Arthropoda</taxon>
        <taxon>Hexapoda</taxon>
        <taxon>Insecta</taxon>
        <taxon>Pterygota</taxon>
        <taxon>Neoptera</taxon>
        <taxon>Endopterygota</taxon>
        <taxon>Hymenoptera</taxon>
        <taxon>Apocrita</taxon>
        <taxon>Ichneumonoidea</taxon>
        <taxon>Braconidae</taxon>
        <taxon>Microgastrinae</taxon>
        <taxon>Cotesia</taxon>
    </lineage>
</organism>
<dbReference type="InterPro" id="IPR036398">
    <property type="entry name" value="CA_dom_sf"/>
</dbReference>
<evidence type="ECO:0000313" key="6">
    <source>
        <dbReference type="EMBL" id="KAH0560920.1"/>
    </source>
</evidence>
<protein>
    <recommendedName>
        <fullName evidence="4">Carbonic anhydrase</fullName>
        <ecNumber evidence="4">4.2.1.1</ecNumber>
    </recommendedName>
</protein>
<dbReference type="PANTHER" id="PTHR18952:SF114">
    <property type="entry name" value="CARBONIC ANHYDRASE 3, ISOFORM A"/>
    <property type="match status" value="1"/>
</dbReference>
<proteinExistence type="inferred from homology"/>
<gene>
    <name evidence="6" type="ORF">KQX54_009961</name>
</gene>
<feature type="domain" description="Alpha-carbonic anhydrase" evidence="5">
    <location>
        <begin position="1"/>
        <end position="242"/>
    </location>
</feature>
<sequence>MEGRTSKSPINIDDKKTKLTKYPPLIMKGHWIKGGEAMIANNGETAIIHLMGNRPGSTITGGPLTDEFKFVNVHFHWGECDCDGSEHEINGASYSMEAHVVHRNSKYNKFNDCLRYKDGLCVLVYFFLVTKDAYLKSNPYVEEIIEHLKFIRNPHTSINVPTNILYWMRKAIYCSKYYTYSGSYHVKTDPECVIWIVFPLFIPVTSYQVNEFRKLKNENQEEIIDNCHKINTLNTSQVFTVLNE</sequence>
<evidence type="ECO:0000256" key="3">
    <source>
        <dbReference type="ARBA" id="ARBA00022833"/>
    </source>
</evidence>
<dbReference type="EC" id="4.2.1.1" evidence="4"/>
<evidence type="ECO:0000256" key="2">
    <source>
        <dbReference type="ARBA" id="ARBA00022723"/>
    </source>
</evidence>
<evidence type="ECO:0000256" key="4">
    <source>
        <dbReference type="RuleBase" id="RU367011"/>
    </source>
</evidence>
<keyword evidence="7" id="KW-1185">Reference proteome</keyword>
<keyword evidence="2 4" id="KW-0479">Metal-binding</keyword>
<dbReference type="GO" id="GO:0004089">
    <property type="term" value="F:carbonate dehydratase activity"/>
    <property type="evidence" value="ECO:0007669"/>
    <property type="project" value="UniProtKB-UniRule"/>
</dbReference>
<dbReference type="PROSITE" id="PS00162">
    <property type="entry name" value="ALPHA_CA_1"/>
    <property type="match status" value="1"/>
</dbReference>
<keyword evidence="3 4" id="KW-0862">Zinc</keyword>
<comment type="function">
    <text evidence="4">Reversible hydration of carbon dioxide.</text>
</comment>
<comment type="caution">
    <text evidence="6">The sequence shown here is derived from an EMBL/GenBank/DDBJ whole genome shotgun (WGS) entry which is preliminary data.</text>
</comment>
<accession>A0AAV7IYR2</accession>
<keyword evidence="4" id="KW-0456">Lyase</keyword>
<dbReference type="CDD" id="cd00326">
    <property type="entry name" value="alpha_CA"/>
    <property type="match status" value="1"/>
</dbReference>
<comment type="cofactor">
    <cofactor evidence="4">
        <name>Zn(2+)</name>
        <dbReference type="ChEBI" id="CHEBI:29105"/>
    </cofactor>
</comment>
<dbReference type="PANTHER" id="PTHR18952">
    <property type="entry name" value="CARBONIC ANHYDRASE"/>
    <property type="match status" value="1"/>
</dbReference>
<dbReference type="SMART" id="SM01057">
    <property type="entry name" value="Carb_anhydrase"/>
    <property type="match status" value="1"/>
</dbReference>
<dbReference type="EMBL" id="JAHXZJ010000374">
    <property type="protein sequence ID" value="KAH0560920.1"/>
    <property type="molecule type" value="Genomic_DNA"/>
</dbReference>
<dbReference type="SUPFAM" id="SSF51069">
    <property type="entry name" value="Carbonic anhydrase"/>
    <property type="match status" value="1"/>
</dbReference>
<dbReference type="GO" id="GO:0005737">
    <property type="term" value="C:cytoplasm"/>
    <property type="evidence" value="ECO:0007669"/>
    <property type="project" value="TreeGrafter"/>
</dbReference>
<dbReference type="GO" id="GO:0008270">
    <property type="term" value="F:zinc ion binding"/>
    <property type="evidence" value="ECO:0007669"/>
    <property type="project" value="UniProtKB-UniRule"/>
</dbReference>
<name>A0AAV7IYR2_COTGL</name>
<evidence type="ECO:0000313" key="7">
    <source>
        <dbReference type="Proteomes" id="UP000826195"/>
    </source>
</evidence>
<dbReference type="InterPro" id="IPR023561">
    <property type="entry name" value="Carbonic_anhydrase_a-class"/>
</dbReference>